<gene>
    <name evidence="1" type="ORF">GBA83_07800</name>
</gene>
<name>A0A7J5TMQ5_BIFBI</name>
<comment type="caution">
    <text evidence="1">The sequence shown here is derived from an EMBL/GenBank/DDBJ whole genome shotgun (WGS) entry which is preliminary data.</text>
</comment>
<dbReference type="Proteomes" id="UP000451386">
    <property type="component" value="Unassembled WGS sequence"/>
</dbReference>
<proteinExistence type="predicted"/>
<dbReference type="EMBL" id="WDOP01000006">
    <property type="protein sequence ID" value="KAB7486399.1"/>
    <property type="molecule type" value="Genomic_DNA"/>
</dbReference>
<dbReference type="AlphaFoldDB" id="A0A7J5TMQ5"/>
<reference evidence="1 2" key="1">
    <citation type="journal article" date="2019" name="Nat. Med.">
        <title>A library of human gut bacterial isolates paired with longitudinal multiomics data enables mechanistic microbiome research.</title>
        <authorList>
            <person name="Poyet M."/>
            <person name="Groussin M."/>
            <person name="Gibbons S.M."/>
            <person name="Avila-Pacheco J."/>
            <person name="Jiang X."/>
            <person name="Kearney S.M."/>
            <person name="Perrotta A.R."/>
            <person name="Berdy B."/>
            <person name="Zhao S."/>
            <person name="Lieberman T.D."/>
            <person name="Swanson P.K."/>
            <person name="Smith M."/>
            <person name="Roesemann S."/>
            <person name="Alexander J.E."/>
            <person name="Rich S.A."/>
            <person name="Livny J."/>
            <person name="Vlamakis H."/>
            <person name="Clish C."/>
            <person name="Bullock K."/>
            <person name="Deik A."/>
            <person name="Scott J."/>
            <person name="Pierce K.A."/>
            <person name="Xavier R.J."/>
            <person name="Alm E.J."/>
        </authorList>
    </citation>
    <scope>NUCLEOTIDE SEQUENCE [LARGE SCALE GENOMIC DNA]</scope>
    <source>
        <strain evidence="1 2">BIOML-A13</strain>
    </source>
</reference>
<sequence length="62" mass="7162">MLNRRHVAAKLGYLHLKGLMALFRNIYLRFEGLVAEYKRPQDRMIPMAIGAQYSGYHVLATP</sequence>
<accession>A0A7J5TMQ5</accession>
<protein>
    <submittedName>
        <fullName evidence="1">Uncharacterized protein</fullName>
    </submittedName>
</protein>
<organism evidence="1 2">
    <name type="scientific">Bifidobacterium bifidum</name>
    <dbReference type="NCBI Taxonomy" id="1681"/>
    <lineage>
        <taxon>Bacteria</taxon>
        <taxon>Bacillati</taxon>
        <taxon>Actinomycetota</taxon>
        <taxon>Actinomycetes</taxon>
        <taxon>Bifidobacteriales</taxon>
        <taxon>Bifidobacteriaceae</taxon>
        <taxon>Bifidobacterium</taxon>
    </lineage>
</organism>
<evidence type="ECO:0000313" key="1">
    <source>
        <dbReference type="EMBL" id="KAB7486399.1"/>
    </source>
</evidence>
<evidence type="ECO:0000313" key="2">
    <source>
        <dbReference type="Proteomes" id="UP000451386"/>
    </source>
</evidence>